<dbReference type="GO" id="GO:0005634">
    <property type="term" value="C:nucleus"/>
    <property type="evidence" value="ECO:0007669"/>
    <property type="project" value="UniProtKB-SubCell"/>
</dbReference>
<feature type="compositionally biased region" description="Basic and acidic residues" evidence="7">
    <location>
        <begin position="13"/>
        <end position="23"/>
    </location>
</feature>
<feature type="domain" description="HTH myb-type" evidence="9">
    <location>
        <begin position="70"/>
        <end position="124"/>
    </location>
</feature>
<dbReference type="AlphaFoldDB" id="A0AAD2DWZ2"/>
<proteinExistence type="predicted"/>
<dbReference type="PANTHER" id="PTHR45675">
    <property type="entry name" value="MYB TRANSCRIPTION FACTOR-RELATED-RELATED"/>
    <property type="match status" value="1"/>
</dbReference>
<evidence type="ECO:0000256" key="5">
    <source>
        <dbReference type="ARBA" id="ARBA00023163"/>
    </source>
</evidence>
<protein>
    <submittedName>
        <fullName evidence="10">Uncharacterized protein</fullName>
    </submittedName>
</protein>
<evidence type="ECO:0000313" key="10">
    <source>
        <dbReference type="EMBL" id="CAI9767878.1"/>
    </source>
</evidence>
<keyword evidence="2" id="KW-0677">Repeat</keyword>
<dbReference type="FunFam" id="1.10.10.60:FF:000011">
    <property type="entry name" value="Myb transcription factor"/>
    <property type="match status" value="1"/>
</dbReference>
<dbReference type="InterPro" id="IPR017930">
    <property type="entry name" value="Myb_dom"/>
</dbReference>
<keyword evidence="4" id="KW-0238">DNA-binding</keyword>
<feature type="domain" description="HTH myb-type" evidence="9">
    <location>
        <begin position="17"/>
        <end position="69"/>
    </location>
</feature>
<dbReference type="SMART" id="SM00717">
    <property type="entry name" value="SANT"/>
    <property type="match status" value="2"/>
</dbReference>
<evidence type="ECO:0000259" key="8">
    <source>
        <dbReference type="PROSITE" id="PS50090"/>
    </source>
</evidence>
<feature type="domain" description="Myb-like" evidence="8">
    <location>
        <begin position="17"/>
        <end position="69"/>
    </location>
</feature>
<dbReference type="EMBL" id="OU503044">
    <property type="protein sequence ID" value="CAI9767878.1"/>
    <property type="molecule type" value="Genomic_DNA"/>
</dbReference>
<comment type="subcellular location">
    <subcellularLocation>
        <location evidence="1">Nucleus</location>
    </subcellularLocation>
</comment>
<name>A0AAD2DWZ2_9LAMI</name>
<organism evidence="10 11">
    <name type="scientific">Fraxinus pennsylvanica</name>
    <dbReference type="NCBI Taxonomy" id="56036"/>
    <lineage>
        <taxon>Eukaryota</taxon>
        <taxon>Viridiplantae</taxon>
        <taxon>Streptophyta</taxon>
        <taxon>Embryophyta</taxon>
        <taxon>Tracheophyta</taxon>
        <taxon>Spermatophyta</taxon>
        <taxon>Magnoliopsida</taxon>
        <taxon>eudicotyledons</taxon>
        <taxon>Gunneridae</taxon>
        <taxon>Pentapetalae</taxon>
        <taxon>asterids</taxon>
        <taxon>lamiids</taxon>
        <taxon>Lamiales</taxon>
        <taxon>Oleaceae</taxon>
        <taxon>Oleeae</taxon>
        <taxon>Fraxinus</taxon>
    </lineage>
</organism>
<dbReference type="GO" id="GO:0043565">
    <property type="term" value="F:sequence-specific DNA binding"/>
    <property type="evidence" value="ECO:0007669"/>
    <property type="project" value="InterPro"/>
</dbReference>
<gene>
    <name evidence="10" type="ORF">FPE_LOCUS15308</name>
</gene>
<evidence type="ECO:0000256" key="6">
    <source>
        <dbReference type="ARBA" id="ARBA00023242"/>
    </source>
</evidence>
<accession>A0AAD2DWZ2</accession>
<dbReference type="PROSITE" id="PS51294">
    <property type="entry name" value="HTH_MYB"/>
    <property type="match status" value="2"/>
</dbReference>
<evidence type="ECO:0000313" key="11">
    <source>
        <dbReference type="Proteomes" id="UP000834106"/>
    </source>
</evidence>
<keyword evidence="5" id="KW-0804">Transcription</keyword>
<dbReference type="InterPro" id="IPR044676">
    <property type="entry name" value="EOBI/EOBII-like_plant"/>
</dbReference>
<dbReference type="PANTHER" id="PTHR45675:SF1">
    <property type="entry name" value="MYB TRANSCRIPTION FACTOR-RELATED"/>
    <property type="match status" value="1"/>
</dbReference>
<reference evidence="10" key="1">
    <citation type="submission" date="2023-05" db="EMBL/GenBank/DDBJ databases">
        <authorList>
            <person name="Huff M."/>
        </authorList>
    </citation>
    <scope>NUCLEOTIDE SEQUENCE</scope>
</reference>
<dbReference type="PROSITE" id="PS50090">
    <property type="entry name" value="MYB_LIKE"/>
    <property type="match status" value="2"/>
</dbReference>
<feature type="domain" description="Myb-like" evidence="8">
    <location>
        <begin position="70"/>
        <end position="120"/>
    </location>
</feature>
<dbReference type="CDD" id="cd00167">
    <property type="entry name" value="SANT"/>
    <property type="match status" value="2"/>
</dbReference>
<evidence type="ECO:0000256" key="3">
    <source>
        <dbReference type="ARBA" id="ARBA00023015"/>
    </source>
</evidence>
<evidence type="ECO:0000256" key="1">
    <source>
        <dbReference type="ARBA" id="ARBA00004123"/>
    </source>
</evidence>
<evidence type="ECO:0000256" key="7">
    <source>
        <dbReference type="SAM" id="MobiDB-lite"/>
    </source>
</evidence>
<keyword evidence="11" id="KW-1185">Reference proteome</keyword>
<evidence type="ECO:0000256" key="4">
    <source>
        <dbReference type="ARBA" id="ARBA00023125"/>
    </source>
</evidence>
<dbReference type="InterPro" id="IPR009057">
    <property type="entry name" value="Homeodomain-like_sf"/>
</dbReference>
<keyword evidence="6" id="KW-0539">Nucleus</keyword>
<feature type="region of interest" description="Disordered" evidence="7">
    <location>
        <begin position="1"/>
        <end position="23"/>
    </location>
</feature>
<dbReference type="InterPro" id="IPR001005">
    <property type="entry name" value="SANT/Myb"/>
</dbReference>
<sequence>MDAKETYGNSTAQKEEEISIRKGSWDSDEDSKLINYVTIHGDGGWEAIARNAGLRRTGKSCRLRWLNYLNPNIRRGNVTPEEQLHIIELHLQYGNRWTEIAKRLPGRTDNEIKNYWRTVIKKQAKQLKCDVNSVQFRDILRSIWLPSIMKEQMHPTSEANSESQLNSTVTALSADFDNMNSQKLMTESEVHQTGFLPAEMNCKSNKSDVSVLDDNWNYDCLSALNFGSEVVYSPFSYGFDGNEIQSEDSLTISLNGEDFWDFTSTSFNQF</sequence>
<evidence type="ECO:0000256" key="2">
    <source>
        <dbReference type="ARBA" id="ARBA00022737"/>
    </source>
</evidence>
<dbReference type="Proteomes" id="UP000834106">
    <property type="component" value="Chromosome 9"/>
</dbReference>
<dbReference type="Pfam" id="PF00249">
    <property type="entry name" value="Myb_DNA-binding"/>
    <property type="match status" value="2"/>
</dbReference>
<keyword evidence="3" id="KW-0805">Transcription regulation</keyword>
<dbReference type="SUPFAM" id="SSF46689">
    <property type="entry name" value="Homeodomain-like"/>
    <property type="match status" value="1"/>
</dbReference>
<evidence type="ECO:0000259" key="9">
    <source>
        <dbReference type="PROSITE" id="PS51294"/>
    </source>
</evidence>
<dbReference type="GO" id="GO:0003700">
    <property type="term" value="F:DNA-binding transcription factor activity"/>
    <property type="evidence" value="ECO:0007669"/>
    <property type="project" value="InterPro"/>
</dbReference>
<dbReference type="Gene3D" id="1.10.10.60">
    <property type="entry name" value="Homeodomain-like"/>
    <property type="match status" value="2"/>
</dbReference>